<reference evidence="1 2" key="1">
    <citation type="submission" date="2022-01" db="EMBL/GenBank/DDBJ databases">
        <title>Paraglaciecola sp. G1-23.</title>
        <authorList>
            <person name="Jin M.S."/>
            <person name="Han D.M."/>
            <person name="Kim H.M."/>
            <person name="Jeon C.O."/>
        </authorList>
    </citation>
    <scope>NUCLEOTIDE SEQUENCE [LARGE SCALE GENOMIC DNA]</scope>
    <source>
        <strain evidence="1 2">G1-23</strain>
    </source>
</reference>
<sequence length="456" mass="53508">MKLNRDVILSSILKHQNSFLKILDFIDKEGGVPEIPEKLFLNLYSHYICEDDDQNVHAQLSLAVLLKNGVFIHHDKNTGTISVADVIINMLRFIDVKRARELNRHDLEDLRQRVSDFVDRLLECAYLENDDTRELYGSFYRLLSEIHSKIKENVSALDAQVKRVSQQYKEFNAGDGETSVFELYDRVTDLYSKYVLPCYEFIDPNMEMKGKRTLTQSIEQLIKHLADLPAKLHESNRLQYRFTAVSSYYKDIGLLVRKLKQYSTYLAQDRDRYIAIDNAFNALMDDVVPLRHGKQKNKYLTPNAPIFLKLSTIDGLRDLRTNHAAKFNWVEGKTTLRFKEYLNMLQREESKPKKQLIKPLPEEVRIEEERQIEIARLIAQAGLPISIPDVHKFVFELLRQNLDSFWLGDVLFGIEEVMPYAPLEHLVFSRERRRQQDEQYYLEYLNIELARGELDV</sequence>
<accession>A0ABS9D750</accession>
<evidence type="ECO:0000313" key="1">
    <source>
        <dbReference type="EMBL" id="MCF2948792.1"/>
    </source>
</evidence>
<keyword evidence="2" id="KW-1185">Reference proteome</keyword>
<dbReference type="Proteomes" id="UP001521137">
    <property type="component" value="Unassembled WGS sequence"/>
</dbReference>
<evidence type="ECO:0000313" key="2">
    <source>
        <dbReference type="Proteomes" id="UP001521137"/>
    </source>
</evidence>
<name>A0ABS9D750_9ALTE</name>
<comment type="caution">
    <text evidence="1">The sequence shown here is derived from an EMBL/GenBank/DDBJ whole genome shotgun (WGS) entry which is preliminary data.</text>
</comment>
<dbReference type="EMBL" id="JAKGAS010000006">
    <property type="protein sequence ID" value="MCF2948792.1"/>
    <property type="molecule type" value="Genomic_DNA"/>
</dbReference>
<dbReference type="RefSeq" id="WP_235312813.1">
    <property type="nucleotide sequence ID" value="NZ_JAKGAS010000006.1"/>
</dbReference>
<organism evidence="1 2">
    <name type="scientific">Paraglaciecola algarum</name>
    <dbReference type="NCBI Taxonomy" id="3050085"/>
    <lineage>
        <taxon>Bacteria</taxon>
        <taxon>Pseudomonadati</taxon>
        <taxon>Pseudomonadota</taxon>
        <taxon>Gammaproteobacteria</taxon>
        <taxon>Alteromonadales</taxon>
        <taxon>Alteromonadaceae</taxon>
        <taxon>Paraglaciecola</taxon>
    </lineage>
</organism>
<proteinExistence type="predicted"/>
<protein>
    <submittedName>
        <fullName evidence="1">Uncharacterized protein</fullName>
    </submittedName>
</protein>
<gene>
    <name evidence="1" type="ORF">L0668_11790</name>
</gene>